<dbReference type="AlphaFoldDB" id="K3ZYG4"/>
<organism evidence="2 3">
    <name type="scientific">Setaria italica</name>
    <name type="common">Foxtail millet</name>
    <name type="synonym">Panicum italicum</name>
    <dbReference type="NCBI Taxonomy" id="4555"/>
    <lineage>
        <taxon>Eukaryota</taxon>
        <taxon>Viridiplantae</taxon>
        <taxon>Streptophyta</taxon>
        <taxon>Embryophyta</taxon>
        <taxon>Tracheophyta</taxon>
        <taxon>Spermatophyta</taxon>
        <taxon>Magnoliopsida</taxon>
        <taxon>Liliopsida</taxon>
        <taxon>Poales</taxon>
        <taxon>Poaceae</taxon>
        <taxon>PACMAD clade</taxon>
        <taxon>Panicoideae</taxon>
        <taxon>Panicodae</taxon>
        <taxon>Paniceae</taxon>
        <taxon>Cenchrinae</taxon>
        <taxon>Setaria</taxon>
    </lineage>
</organism>
<dbReference type="Gramene" id="KQL26774">
    <property type="protein sequence ID" value="KQL26774"/>
    <property type="gene ID" value="SETIT_031646mg"/>
</dbReference>
<sequence length="93" mass="10297">MERCGDSPETVREHRRPVVRSGRASCRGLDCKSCRAPMAARCEQRRPQPLTAIASMLRWILRFLGRRHGRSSLDGSETLDSGETLDGVGIGCL</sequence>
<feature type="region of interest" description="Disordered" evidence="1">
    <location>
        <begin position="70"/>
        <end position="93"/>
    </location>
</feature>
<dbReference type="Proteomes" id="UP000004995">
    <property type="component" value="Unassembled WGS sequence"/>
</dbReference>
<evidence type="ECO:0000313" key="3">
    <source>
        <dbReference type="Proteomes" id="UP000004995"/>
    </source>
</evidence>
<dbReference type="EMBL" id="AGNK02001346">
    <property type="status" value="NOT_ANNOTATED_CDS"/>
    <property type="molecule type" value="Genomic_DNA"/>
</dbReference>
<accession>K3ZYG4</accession>
<evidence type="ECO:0000256" key="1">
    <source>
        <dbReference type="SAM" id="MobiDB-lite"/>
    </source>
</evidence>
<keyword evidence="3" id="KW-1185">Reference proteome</keyword>
<evidence type="ECO:0000313" key="2">
    <source>
        <dbReference type="EnsemblPlants" id="KQL26774"/>
    </source>
</evidence>
<dbReference type="InParanoid" id="K3ZYG4"/>
<name>K3ZYG4_SETIT</name>
<dbReference type="HOGENOM" id="CLU_2403734_0_0_1"/>
<reference evidence="3" key="1">
    <citation type="journal article" date="2012" name="Nat. Biotechnol.">
        <title>Reference genome sequence of the model plant Setaria.</title>
        <authorList>
            <person name="Bennetzen J.L."/>
            <person name="Schmutz J."/>
            <person name="Wang H."/>
            <person name="Percifield R."/>
            <person name="Hawkins J."/>
            <person name="Pontaroli A.C."/>
            <person name="Estep M."/>
            <person name="Feng L."/>
            <person name="Vaughn J.N."/>
            <person name="Grimwood J."/>
            <person name="Jenkins J."/>
            <person name="Barry K."/>
            <person name="Lindquist E."/>
            <person name="Hellsten U."/>
            <person name="Deshpande S."/>
            <person name="Wang X."/>
            <person name="Wu X."/>
            <person name="Mitros T."/>
            <person name="Triplett J."/>
            <person name="Yang X."/>
            <person name="Ye C.Y."/>
            <person name="Mauro-Herrera M."/>
            <person name="Wang L."/>
            <person name="Li P."/>
            <person name="Sharma M."/>
            <person name="Sharma R."/>
            <person name="Ronald P.C."/>
            <person name="Panaud O."/>
            <person name="Kellogg E.A."/>
            <person name="Brutnell T.P."/>
            <person name="Doust A.N."/>
            <person name="Tuskan G.A."/>
            <person name="Rokhsar D."/>
            <person name="Devos K.M."/>
        </authorList>
    </citation>
    <scope>NUCLEOTIDE SEQUENCE [LARGE SCALE GENOMIC DNA]</scope>
    <source>
        <strain evidence="3">cv. Yugu1</strain>
    </source>
</reference>
<protein>
    <submittedName>
        <fullName evidence="2">Uncharacterized protein</fullName>
    </submittedName>
</protein>
<proteinExistence type="predicted"/>
<dbReference type="EnsemblPlants" id="KQL26774">
    <property type="protein sequence ID" value="KQL26774"/>
    <property type="gene ID" value="SETIT_031646mg"/>
</dbReference>
<reference evidence="2" key="2">
    <citation type="submission" date="2018-08" db="UniProtKB">
        <authorList>
            <consortium name="EnsemblPlants"/>
        </authorList>
    </citation>
    <scope>IDENTIFICATION</scope>
    <source>
        <strain evidence="2">Yugu1</strain>
    </source>
</reference>